<feature type="compositionally biased region" description="Gly residues" evidence="1">
    <location>
        <begin position="160"/>
        <end position="176"/>
    </location>
</feature>
<evidence type="ECO:0000256" key="1">
    <source>
        <dbReference type="SAM" id="MobiDB-lite"/>
    </source>
</evidence>
<dbReference type="InterPro" id="IPR043746">
    <property type="entry name" value="DUF5691"/>
</dbReference>
<reference evidence="2" key="1">
    <citation type="submission" date="2020-11" db="EMBL/GenBank/DDBJ databases">
        <title>Isolation and identification of active actinomycetes.</title>
        <authorList>
            <person name="Yu B."/>
        </authorList>
    </citation>
    <scope>NUCLEOTIDE SEQUENCE</scope>
    <source>
        <strain evidence="2">NEAU-YB345</strain>
    </source>
</reference>
<evidence type="ECO:0000313" key="3">
    <source>
        <dbReference type="Proteomes" id="UP000657385"/>
    </source>
</evidence>
<dbReference type="AlphaFoldDB" id="A0A931B4N0"/>
<dbReference type="RefSeq" id="WP_196193050.1">
    <property type="nucleotide sequence ID" value="NZ_JADPRT010000003.1"/>
</dbReference>
<protein>
    <submittedName>
        <fullName evidence="2">Uncharacterized protein</fullName>
    </submittedName>
</protein>
<proteinExistence type="predicted"/>
<dbReference type="Proteomes" id="UP000657385">
    <property type="component" value="Unassembled WGS sequence"/>
</dbReference>
<sequence>MTPTTPAPHAPALPATTWSELVEDALLGTNRRSRPDLLDRAAALTVARRAGLRPAPAPEIPAAAPPDTRTPLPPAAARRLASLLADGSGGELLPQWLATARLRGYAPPSSLLPHLLDAARQRSDIRPDAVAVAGPVGRWLATLNPEWRFVLRVAVDSPGHGSGLGPGPGAGTGAGTGTEADGDAAGTNSQSLWQEGLFAERVTYLTRLRRRDPAAGLALLRTTWRSERAEDRLLFLDALQEGLGPEDEEFLEAALGDRAKNVRATAAELLSTLPGSALAGRMAERARQAVFPHGQELVVEPPTSCDAAMQRDGVAAGSPTGRGDRAFWLGEIVAATPLRLWTELIGPPERVLELTPTPEWARELFDAWARAAVRQHDAAWASALLAVHAAHGATGTLARLVAVLPPDERADWTAGYLAGQGLADAFQLLVTCPGPWPELLSTTVLDALAEAAHGGAYPWSHSGVLGVAERSLPVAAAARVDDLAASGSAAWAEVFTRLAGTLRTRNAMLAELGGGEPGELGSWESGSPPSSGI</sequence>
<comment type="caution">
    <text evidence="2">The sequence shown here is derived from an EMBL/GenBank/DDBJ whole genome shotgun (WGS) entry which is preliminary data.</text>
</comment>
<dbReference type="EMBL" id="JADPRT010000003">
    <property type="protein sequence ID" value="MBF9067838.1"/>
    <property type="molecule type" value="Genomic_DNA"/>
</dbReference>
<feature type="compositionally biased region" description="Low complexity" evidence="1">
    <location>
        <begin position="177"/>
        <end position="186"/>
    </location>
</feature>
<keyword evidence="3" id="KW-1185">Reference proteome</keyword>
<gene>
    <name evidence="2" type="ORF">I2501_07270</name>
</gene>
<accession>A0A931B4N0</accession>
<name>A0A931B4N0_9ACTN</name>
<feature type="region of interest" description="Disordered" evidence="1">
    <location>
        <begin position="513"/>
        <end position="533"/>
    </location>
</feature>
<dbReference type="Pfam" id="PF18944">
    <property type="entry name" value="DUF5691"/>
    <property type="match status" value="1"/>
</dbReference>
<organism evidence="2 3">
    <name type="scientific">Streptacidiphilus fuscans</name>
    <dbReference type="NCBI Taxonomy" id="2789292"/>
    <lineage>
        <taxon>Bacteria</taxon>
        <taxon>Bacillati</taxon>
        <taxon>Actinomycetota</taxon>
        <taxon>Actinomycetes</taxon>
        <taxon>Kitasatosporales</taxon>
        <taxon>Streptomycetaceae</taxon>
        <taxon>Streptacidiphilus</taxon>
    </lineage>
</organism>
<feature type="region of interest" description="Disordered" evidence="1">
    <location>
        <begin position="160"/>
        <end position="189"/>
    </location>
</feature>
<evidence type="ECO:0000313" key="2">
    <source>
        <dbReference type="EMBL" id="MBF9067838.1"/>
    </source>
</evidence>
<feature type="compositionally biased region" description="Low complexity" evidence="1">
    <location>
        <begin position="519"/>
        <end position="533"/>
    </location>
</feature>